<proteinExistence type="predicted"/>
<dbReference type="PROSITE" id="PS50113">
    <property type="entry name" value="PAC"/>
    <property type="match status" value="2"/>
</dbReference>
<sequence>MTEQGQQKTPDTHTSMSSRLARLQSQQMINQFSFFSVISTISVLTMAALYWNDEHISSFMLVGWLWLALGIIGLNIGLMRHLQHQLKTCSVQRLETLIHWNAGSMGFIWGMATLVFVPSFPNVENNLIDLYRPALFACLISWQAIAALTCYASRFKTFIYFSAAASLPGLFLVIFEPSMINSSLAGVAGLFFFFVLLASRRLSELSYQSLWLQLRNEDLIRFLEDSKNTVETVNQRLTQEVQDRKYTENQLQEINLNLEQKVRERTLALSDINRALRNSQERLTLAIDASGIGLWDWNLSTNEIYHSNFEQLLGYSKLELKAFMGHMEQIIHRDDYPMVRRALLQHLRKKKPSYEVCYRIQHRAGHWVWVEDSGRVVAWDEKGHPLRLIGTRRDISPERETEEKLRLSASVFEHAAEGIYILDHELRYLSVNPRYSQITGFSDGELHGFHIFDERLNSFADKAANYHPIFERLKAEDEWQGELIDYRKNGQSFPQWLHITTVRDSENTISHYVGIVSDLTQRKESEEKLKYLANYDRLTGLANRNLFRDRLHTAMLRARDQARELALIYIDLDRFRTINDSLGHELGDELLKKVAERISAAATKVDTLARIGSDEFTLIVDQNINRPQLESFCEAIIDQLRRPFRVGEHELLLGASIGVSLFPDHGRELQILINHADLALQQAKRMGGNSTRFFSSDVRSVSVEQVTLESALRKAIFRDEFVVYYQPKLCLKTNRIIGTEALVRWQHPTMGLLAPGQFIHLAEEAGLISAIGEIVLDKACRQTKLWHDQGFGHICTSVNVVAQQLQRGNLLDIVDRVLIGTGLDPVDLELEITESSLMDDRVTVSEILEGIRSRGIKIALDDFGTGYSSLSYLCDFPIDIIKIDQSFVFTIGQNDKHEAIVRAIFAMGHSLGMKVVAEGVETQEHLDFLRNEGCDLIQGYLISRPIPADDLTQLLFKQQQLDLTHTIAG</sequence>
<dbReference type="InterPro" id="IPR013655">
    <property type="entry name" value="PAS_fold_3"/>
</dbReference>
<dbReference type="InterPro" id="IPR052155">
    <property type="entry name" value="Biofilm_reg_signaling"/>
</dbReference>
<dbReference type="PROSITE" id="PS50887">
    <property type="entry name" value="GGDEF"/>
    <property type="match status" value="1"/>
</dbReference>
<accession>A0A2T5J370</accession>
<dbReference type="SUPFAM" id="SSF55785">
    <property type="entry name" value="PYP-like sensor domain (PAS domain)"/>
    <property type="match status" value="2"/>
</dbReference>
<dbReference type="NCBIfam" id="TIGR00229">
    <property type="entry name" value="sensory_box"/>
    <property type="match status" value="2"/>
</dbReference>
<dbReference type="CDD" id="cd01949">
    <property type="entry name" value="GGDEF"/>
    <property type="match status" value="1"/>
</dbReference>
<evidence type="ECO:0000256" key="4">
    <source>
        <dbReference type="SAM" id="Phobius"/>
    </source>
</evidence>
<feature type="transmembrane region" description="Helical" evidence="4">
    <location>
        <begin position="158"/>
        <end position="175"/>
    </location>
</feature>
<dbReference type="InterPro" id="IPR000014">
    <property type="entry name" value="PAS"/>
</dbReference>
<dbReference type="Gene3D" id="3.30.450.20">
    <property type="entry name" value="PAS domain"/>
    <property type="match status" value="2"/>
</dbReference>
<dbReference type="InterPro" id="IPR000160">
    <property type="entry name" value="GGDEF_dom"/>
</dbReference>
<feature type="domain" description="GGDEF" evidence="8">
    <location>
        <begin position="563"/>
        <end position="696"/>
    </location>
</feature>
<dbReference type="SMART" id="SM00267">
    <property type="entry name" value="GGDEF"/>
    <property type="match status" value="1"/>
</dbReference>
<dbReference type="Pfam" id="PF00563">
    <property type="entry name" value="EAL"/>
    <property type="match status" value="1"/>
</dbReference>
<feature type="domain" description="PAC" evidence="6">
    <location>
        <begin position="477"/>
        <end position="531"/>
    </location>
</feature>
<dbReference type="PROSITE" id="PS50883">
    <property type="entry name" value="EAL"/>
    <property type="match status" value="1"/>
</dbReference>
<gene>
    <name evidence="9" type="ORF">C8N29_101127</name>
</gene>
<evidence type="ECO:0000313" key="10">
    <source>
        <dbReference type="Proteomes" id="UP000244223"/>
    </source>
</evidence>
<dbReference type="NCBIfam" id="TIGR00254">
    <property type="entry name" value="GGDEF"/>
    <property type="match status" value="1"/>
</dbReference>
<evidence type="ECO:0000313" key="9">
    <source>
        <dbReference type="EMBL" id="PTQ91055.1"/>
    </source>
</evidence>
<dbReference type="RefSeq" id="WP_107864083.1">
    <property type="nucleotide sequence ID" value="NZ_QAON01000001.1"/>
</dbReference>
<dbReference type="InterPro" id="IPR000700">
    <property type="entry name" value="PAS-assoc_C"/>
</dbReference>
<evidence type="ECO:0000259" key="8">
    <source>
        <dbReference type="PROSITE" id="PS50887"/>
    </source>
</evidence>
<dbReference type="Proteomes" id="UP000244223">
    <property type="component" value="Unassembled WGS sequence"/>
</dbReference>
<dbReference type="SMART" id="SM00052">
    <property type="entry name" value="EAL"/>
    <property type="match status" value="1"/>
</dbReference>
<feature type="transmembrane region" description="Helical" evidence="4">
    <location>
        <begin position="57"/>
        <end position="78"/>
    </location>
</feature>
<dbReference type="InterPro" id="IPR029787">
    <property type="entry name" value="Nucleotide_cyclase"/>
</dbReference>
<dbReference type="InterPro" id="IPR035919">
    <property type="entry name" value="EAL_sf"/>
</dbReference>
<name>A0A2T5J370_9GAMM</name>
<feature type="transmembrane region" description="Helical" evidence="4">
    <location>
        <begin position="32"/>
        <end position="51"/>
    </location>
</feature>
<dbReference type="SUPFAM" id="SSF55073">
    <property type="entry name" value="Nucleotide cyclase"/>
    <property type="match status" value="1"/>
</dbReference>
<keyword evidence="4" id="KW-1133">Transmembrane helix</keyword>
<dbReference type="GO" id="GO:0071111">
    <property type="term" value="F:cyclic-guanylate-specific phosphodiesterase activity"/>
    <property type="evidence" value="ECO:0007669"/>
    <property type="project" value="UniProtKB-EC"/>
</dbReference>
<feature type="transmembrane region" description="Helical" evidence="4">
    <location>
        <begin position="98"/>
        <end position="118"/>
    </location>
</feature>
<dbReference type="PANTHER" id="PTHR44757:SF2">
    <property type="entry name" value="BIOFILM ARCHITECTURE MAINTENANCE PROTEIN MBAA"/>
    <property type="match status" value="1"/>
</dbReference>
<keyword evidence="4" id="KW-0812">Transmembrane</keyword>
<dbReference type="Gene3D" id="3.20.20.450">
    <property type="entry name" value="EAL domain"/>
    <property type="match status" value="1"/>
</dbReference>
<evidence type="ECO:0000259" key="6">
    <source>
        <dbReference type="PROSITE" id="PS50113"/>
    </source>
</evidence>
<dbReference type="InterPro" id="IPR001633">
    <property type="entry name" value="EAL_dom"/>
</dbReference>
<dbReference type="InterPro" id="IPR035965">
    <property type="entry name" value="PAS-like_dom_sf"/>
</dbReference>
<keyword evidence="10" id="KW-1185">Reference proteome</keyword>
<organism evidence="9 10">
    <name type="scientific">Agitococcus lubricus</name>
    <dbReference type="NCBI Taxonomy" id="1077255"/>
    <lineage>
        <taxon>Bacteria</taxon>
        <taxon>Pseudomonadati</taxon>
        <taxon>Pseudomonadota</taxon>
        <taxon>Gammaproteobacteria</taxon>
        <taxon>Moraxellales</taxon>
        <taxon>Moraxellaceae</taxon>
        <taxon>Agitococcus</taxon>
    </lineage>
</organism>
<feature type="coiled-coil region" evidence="3">
    <location>
        <begin position="220"/>
        <end position="264"/>
    </location>
</feature>
<dbReference type="CDD" id="cd00130">
    <property type="entry name" value="PAS"/>
    <property type="match status" value="2"/>
</dbReference>
<reference evidence="9 10" key="1">
    <citation type="submission" date="2018-04" db="EMBL/GenBank/DDBJ databases">
        <title>Genomic Encyclopedia of Archaeal and Bacterial Type Strains, Phase II (KMG-II): from individual species to whole genera.</title>
        <authorList>
            <person name="Goeker M."/>
        </authorList>
    </citation>
    <scope>NUCLEOTIDE SEQUENCE [LARGE SCALE GENOMIC DNA]</scope>
    <source>
        <strain evidence="9 10">DSM 5822</strain>
    </source>
</reference>
<comment type="caution">
    <text evidence="9">The sequence shown here is derived from an EMBL/GenBank/DDBJ whole genome shotgun (WGS) entry which is preliminary data.</text>
</comment>
<dbReference type="Pfam" id="PF08447">
    <property type="entry name" value="PAS_3"/>
    <property type="match status" value="1"/>
</dbReference>
<feature type="domain" description="EAL" evidence="7">
    <location>
        <begin position="705"/>
        <end position="959"/>
    </location>
</feature>
<keyword evidence="3" id="KW-0175">Coiled coil</keyword>
<dbReference type="EC" id="3.1.4.52" evidence="1"/>
<dbReference type="Pfam" id="PF13426">
    <property type="entry name" value="PAS_9"/>
    <property type="match status" value="1"/>
</dbReference>
<evidence type="ECO:0000259" key="7">
    <source>
        <dbReference type="PROSITE" id="PS50883"/>
    </source>
</evidence>
<evidence type="ECO:0000256" key="2">
    <source>
        <dbReference type="ARBA" id="ARBA00022636"/>
    </source>
</evidence>
<keyword evidence="2" id="KW-0973">c-di-GMP</keyword>
<dbReference type="EMBL" id="QAON01000001">
    <property type="protein sequence ID" value="PTQ91055.1"/>
    <property type="molecule type" value="Genomic_DNA"/>
</dbReference>
<feature type="domain" description="PAC" evidence="6">
    <location>
        <begin position="354"/>
        <end position="407"/>
    </location>
</feature>
<dbReference type="Pfam" id="PF00990">
    <property type="entry name" value="GGDEF"/>
    <property type="match status" value="1"/>
</dbReference>
<dbReference type="AlphaFoldDB" id="A0A2T5J370"/>
<protein>
    <recommendedName>
        <fullName evidence="1">cyclic-guanylate-specific phosphodiesterase</fullName>
        <ecNumber evidence="1">3.1.4.52</ecNumber>
    </recommendedName>
</protein>
<dbReference type="InterPro" id="IPR043128">
    <property type="entry name" value="Rev_trsase/Diguanyl_cyclase"/>
</dbReference>
<dbReference type="OrthoDB" id="2624050at2"/>
<dbReference type="PANTHER" id="PTHR44757">
    <property type="entry name" value="DIGUANYLATE CYCLASE DGCP"/>
    <property type="match status" value="1"/>
</dbReference>
<evidence type="ECO:0000259" key="5">
    <source>
        <dbReference type="PROSITE" id="PS50112"/>
    </source>
</evidence>
<dbReference type="InterPro" id="IPR001610">
    <property type="entry name" value="PAC"/>
</dbReference>
<evidence type="ECO:0000256" key="1">
    <source>
        <dbReference type="ARBA" id="ARBA00012282"/>
    </source>
</evidence>
<dbReference type="FunFam" id="3.20.20.450:FF:000001">
    <property type="entry name" value="Cyclic di-GMP phosphodiesterase yahA"/>
    <property type="match status" value="1"/>
</dbReference>
<evidence type="ECO:0000256" key="3">
    <source>
        <dbReference type="SAM" id="Coils"/>
    </source>
</evidence>
<feature type="domain" description="PAS" evidence="5">
    <location>
        <begin position="404"/>
        <end position="448"/>
    </location>
</feature>
<dbReference type="PROSITE" id="PS50112">
    <property type="entry name" value="PAS"/>
    <property type="match status" value="1"/>
</dbReference>
<dbReference type="SUPFAM" id="SSF141868">
    <property type="entry name" value="EAL domain-like"/>
    <property type="match status" value="1"/>
</dbReference>
<dbReference type="SMART" id="SM00086">
    <property type="entry name" value="PAC"/>
    <property type="match status" value="2"/>
</dbReference>
<dbReference type="CDD" id="cd01948">
    <property type="entry name" value="EAL"/>
    <property type="match status" value="1"/>
</dbReference>
<dbReference type="Gene3D" id="3.30.70.270">
    <property type="match status" value="1"/>
</dbReference>
<feature type="transmembrane region" description="Helical" evidence="4">
    <location>
        <begin position="130"/>
        <end position="151"/>
    </location>
</feature>
<dbReference type="SMART" id="SM00091">
    <property type="entry name" value="PAS"/>
    <property type="match status" value="2"/>
</dbReference>
<keyword evidence="4" id="KW-0472">Membrane</keyword>